<keyword evidence="6 13" id="KW-0812">Transmembrane</keyword>
<feature type="transmembrane region" description="Helical" evidence="13">
    <location>
        <begin position="45"/>
        <end position="64"/>
    </location>
</feature>
<dbReference type="SUPFAM" id="SSF81342">
    <property type="entry name" value="Transmembrane di-heme cytochromes"/>
    <property type="match status" value="1"/>
</dbReference>
<evidence type="ECO:0000256" key="4">
    <source>
        <dbReference type="ARBA" id="ARBA00022475"/>
    </source>
</evidence>
<accession>A0A378UEH0</accession>
<evidence type="ECO:0000259" key="14">
    <source>
        <dbReference type="Pfam" id="PF01292"/>
    </source>
</evidence>
<feature type="transmembrane region" description="Helical" evidence="13">
    <location>
        <begin position="137"/>
        <end position="157"/>
    </location>
</feature>
<organism evidence="15 16">
    <name type="scientific">Bergeriella denitrificans</name>
    <name type="common">Neisseria denitrificans</name>
    <dbReference type="NCBI Taxonomy" id="494"/>
    <lineage>
        <taxon>Bacteria</taxon>
        <taxon>Pseudomonadati</taxon>
        <taxon>Pseudomonadota</taxon>
        <taxon>Betaproteobacteria</taxon>
        <taxon>Neisseriales</taxon>
        <taxon>Neisseriaceae</taxon>
        <taxon>Bergeriella</taxon>
    </lineage>
</organism>
<evidence type="ECO:0000256" key="12">
    <source>
        <dbReference type="ARBA" id="ARBA00037975"/>
    </source>
</evidence>
<comment type="cofactor">
    <cofactor evidence="1">
        <name>heme b</name>
        <dbReference type="ChEBI" id="CHEBI:60344"/>
    </cofactor>
</comment>
<evidence type="ECO:0000256" key="9">
    <source>
        <dbReference type="ARBA" id="ARBA00022989"/>
    </source>
</evidence>
<dbReference type="Pfam" id="PF01292">
    <property type="entry name" value="Ni_hydr_CYTB"/>
    <property type="match status" value="1"/>
</dbReference>
<evidence type="ECO:0000256" key="5">
    <source>
        <dbReference type="ARBA" id="ARBA00022617"/>
    </source>
</evidence>
<dbReference type="InterPro" id="IPR016174">
    <property type="entry name" value="Di-haem_cyt_TM"/>
</dbReference>
<proteinExistence type="inferred from homology"/>
<dbReference type="GO" id="GO:0020037">
    <property type="term" value="F:heme binding"/>
    <property type="evidence" value="ECO:0007669"/>
    <property type="project" value="TreeGrafter"/>
</dbReference>
<dbReference type="PANTHER" id="PTHR30529:SF1">
    <property type="entry name" value="CYTOCHROME B561 HOMOLOG 2"/>
    <property type="match status" value="1"/>
</dbReference>
<keyword evidence="16" id="KW-1185">Reference proteome</keyword>
<comment type="subcellular location">
    <subcellularLocation>
        <location evidence="2">Cell membrane</location>
        <topology evidence="2">Multi-pass membrane protein</topology>
    </subcellularLocation>
</comment>
<dbReference type="GO" id="GO:0005886">
    <property type="term" value="C:plasma membrane"/>
    <property type="evidence" value="ECO:0007669"/>
    <property type="project" value="UniProtKB-SubCell"/>
</dbReference>
<dbReference type="InterPro" id="IPR052168">
    <property type="entry name" value="Cytochrome_b561_oxidase"/>
</dbReference>
<comment type="similarity">
    <text evidence="12">Belongs to the cytochrome b561 family.</text>
</comment>
<sequence length="171" mass="19201">MNDTPQYYGTISRLLHWLMALGFAFMAVIAALFATDDKYYSLMDYHKLTGYFLFILFWVRLAWACANRSRRPHNDLAARLGHAALYVLMFAVPFIGLLRQYGNARGPLEFGGMTLLPAAAEKITWMTELGGAAHGKLGWLLFALAAGHILMAVLHQIQGKKILNRMAGPRR</sequence>
<evidence type="ECO:0000256" key="10">
    <source>
        <dbReference type="ARBA" id="ARBA00023004"/>
    </source>
</evidence>
<keyword evidence="11 13" id="KW-0472">Membrane</keyword>
<keyword evidence="7" id="KW-0479">Metal-binding</keyword>
<dbReference type="EMBL" id="UGQS01000001">
    <property type="protein sequence ID" value="STZ75808.1"/>
    <property type="molecule type" value="Genomic_DNA"/>
</dbReference>
<feature type="transmembrane region" description="Helical" evidence="13">
    <location>
        <begin position="14"/>
        <end position="33"/>
    </location>
</feature>
<evidence type="ECO:0000313" key="16">
    <source>
        <dbReference type="Proteomes" id="UP000254651"/>
    </source>
</evidence>
<feature type="domain" description="Cytochrome b561 bacterial/Ni-hydrogenase" evidence="14">
    <location>
        <begin position="8"/>
        <end position="167"/>
    </location>
</feature>
<dbReference type="GO" id="GO:0022904">
    <property type="term" value="P:respiratory electron transport chain"/>
    <property type="evidence" value="ECO:0007669"/>
    <property type="project" value="InterPro"/>
</dbReference>
<evidence type="ECO:0000313" key="15">
    <source>
        <dbReference type="EMBL" id="STZ75808.1"/>
    </source>
</evidence>
<evidence type="ECO:0000256" key="3">
    <source>
        <dbReference type="ARBA" id="ARBA00022448"/>
    </source>
</evidence>
<dbReference type="AlphaFoldDB" id="A0A378UEH0"/>
<dbReference type="GO" id="GO:0009055">
    <property type="term" value="F:electron transfer activity"/>
    <property type="evidence" value="ECO:0007669"/>
    <property type="project" value="InterPro"/>
</dbReference>
<protein>
    <submittedName>
        <fullName evidence="15">Putative cytochrome B561</fullName>
    </submittedName>
</protein>
<gene>
    <name evidence="15" type="primary">yceJ</name>
    <name evidence="15" type="ORF">NCTC10295_00561</name>
</gene>
<evidence type="ECO:0000256" key="11">
    <source>
        <dbReference type="ARBA" id="ARBA00023136"/>
    </source>
</evidence>
<keyword evidence="4" id="KW-1003">Cell membrane</keyword>
<evidence type="ECO:0000256" key="8">
    <source>
        <dbReference type="ARBA" id="ARBA00022982"/>
    </source>
</evidence>
<keyword evidence="9 13" id="KW-1133">Transmembrane helix</keyword>
<dbReference type="Proteomes" id="UP000254651">
    <property type="component" value="Unassembled WGS sequence"/>
</dbReference>
<reference evidence="15 16" key="1">
    <citation type="submission" date="2018-06" db="EMBL/GenBank/DDBJ databases">
        <authorList>
            <consortium name="Pathogen Informatics"/>
            <person name="Doyle S."/>
        </authorList>
    </citation>
    <scope>NUCLEOTIDE SEQUENCE [LARGE SCALE GENOMIC DNA]</scope>
    <source>
        <strain evidence="15 16">NCTC10295</strain>
    </source>
</reference>
<keyword evidence="5" id="KW-0349">Heme</keyword>
<keyword evidence="3" id="KW-0813">Transport</keyword>
<keyword evidence="10" id="KW-0408">Iron</keyword>
<dbReference type="GO" id="GO:0046872">
    <property type="term" value="F:metal ion binding"/>
    <property type="evidence" value="ECO:0007669"/>
    <property type="project" value="UniProtKB-KW"/>
</dbReference>
<evidence type="ECO:0000256" key="1">
    <source>
        <dbReference type="ARBA" id="ARBA00001970"/>
    </source>
</evidence>
<evidence type="ECO:0000256" key="2">
    <source>
        <dbReference type="ARBA" id="ARBA00004651"/>
    </source>
</evidence>
<evidence type="ECO:0000256" key="7">
    <source>
        <dbReference type="ARBA" id="ARBA00022723"/>
    </source>
</evidence>
<keyword evidence="8" id="KW-0249">Electron transport</keyword>
<dbReference type="RefSeq" id="WP_082790404.1">
    <property type="nucleotide sequence ID" value="NZ_CP181246.1"/>
</dbReference>
<dbReference type="Gene3D" id="1.20.950.20">
    <property type="entry name" value="Transmembrane di-heme cytochromes, Chain C"/>
    <property type="match status" value="1"/>
</dbReference>
<name>A0A378UEH0_BERDE</name>
<dbReference type="InterPro" id="IPR011577">
    <property type="entry name" value="Cyt_b561_bac/Ni-Hgenase"/>
</dbReference>
<evidence type="ECO:0000256" key="13">
    <source>
        <dbReference type="SAM" id="Phobius"/>
    </source>
</evidence>
<dbReference type="PANTHER" id="PTHR30529">
    <property type="entry name" value="CYTOCHROME B561"/>
    <property type="match status" value="1"/>
</dbReference>
<evidence type="ECO:0000256" key="6">
    <source>
        <dbReference type="ARBA" id="ARBA00022692"/>
    </source>
</evidence>
<feature type="transmembrane region" description="Helical" evidence="13">
    <location>
        <begin position="76"/>
        <end position="98"/>
    </location>
</feature>